<organismHost>
    <name type="scientific">Acanthamoeba polyphaga</name>
    <name type="common">Amoeba</name>
    <dbReference type="NCBI Taxonomy" id="5757"/>
</organismHost>
<sequence length="321" mass="38021">MNQKYILINYEELSIGINYKEICDEHKNEINHMEICNKRKNCSIISSGYFLHNFDEIKKYYSRGIYLYIVNVNIDDPEIILYKNKDYTQCNKIYVEEKYSLLDPDTYIKFNLNIEDNEYIIDWCSVFGTISELNNLWDLGINFTYTNNSLDYTENVDVLNWWLNSGLELKYTNIAMNLARDTKILQWWLDSGLKLIYDEKAMDSASTNLHIKEPIKILDWWLNSGLELKYTHITMDNASNIKILDWWLNSGLELKYTINAIEISIITQDTDFLDWWLNSELEIKYDKSRIIYQNDIIIVGGIIEQNATKIINHCKKIGLIE</sequence>
<accession>A0A2L2DMY8</accession>
<name>A0A2L2DMY8_MIMIV</name>
<evidence type="ECO:0000313" key="1">
    <source>
        <dbReference type="EMBL" id="AVG47524.1"/>
    </source>
</evidence>
<reference evidence="1" key="1">
    <citation type="journal article" date="2017" name="Front. Microbiol.">
        <title>Genome Characterization of the First Mimiviruses of Lineage C Isolated in Brazil.</title>
        <authorList>
            <person name="Assis F.L."/>
            <person name="Franco-Luiz A.P.M."/>
            <person name="Dos Santos R.N."/>
            <person name="Campos F.S."/>
            <person name="Dornas F.P."/>
            <person name="Borato P.V.M."/>
            <person name="Franco A.C."/>
            <person name="Abrahao J.S."/>
            <person name="Colson P."/>
            <person name="Scola B."/>
        </authorList>
    </citation>
    <scope>NUCLEOTIDE SEQUENCE [LARGE SCALE GENOMIC DNA]</scope>
</reference>
<dbReference type="EMBL" id="MG602508">
    <property type="protein sequence ID" value="AVG47524.1"/>
    <property type="molecule type" value="Genomic_DNA"/>
</dbReference>
<dbReference type="Proteomes" id="UP000279644">
    <property type="component" value="Segment"/>
</dbReference>
<evidence type="ECO:0008006" key="2">
    <source>
        <dbReference type="Google" id="ProtNLM"/>
    </source>
</evidence>
<protein>
    <recommendedName>
        <fullName evidence="2">Ankyrin repeat protein</fullName>
    </recommendedName>
</protein>
<organism evidence="1">
    <name type="scientific">Acanthamoeba polyphaga mimivirus</name>
    <name type="common">APMV</name>
    <dbReference type="NCBI Taxonomy" id="212035"/>
    <lineage>
        <taxon>Viruses</taxon>
        <taxon>Varidnaviria</taxon>
        <taxon>Bamfordvirae</taxon>
        <taxon>Nucleocytoviricota</taxon>
        <taxon>Megaviricetes</taxon>
        <taxon>Imitervirales</taxon>
        <taxon>Mimiviridae</taxon>
        <taxon>Megamimivirinae</taxon>
        <taxon>Mimivirus</taxon>
        <taxon>Mimivirus bradfordmassiliense</taxon>
    </lineage>
</organism>
<proteinExistence type="predicted"/>